<keyword evidence="5" id="KW-0547">Nucleotide-binding</keyword>
<keyword evidence="6 12" id="KW-0418">Kinase</keyword>
<organism evidence="12 13">
    <name type="scientific">Bacillus bingmayongensis</name>
    <dbReference type="NCBI Taxonomy" id="1150157"/>
    <lineage>
        <taxon>Bacteria</taxon>
        <taxon>Bacillati</taxon>
        <taxon>Bacillota</taxon>
        <taxon>Bacilli</taxon>
        <taxon>Bacillales</taxon>
        <taxon>Bacillaceae</taxon>
        <taxon>Bacillus</taxon>
    </lineage>
</organism>
<keyword evidence="9" id="KW-1133">Transmembrane helix</keyword>
<evidence type="ECO:0000256" key="8">
    <source>
        <dbReference type="ARBA" id="ARBA00023012"/>
    </source>
</evidence>
<keyword evidence="9" id="KW-0812">Transmembrane</keyword>
<proteinExistence type="predicted"/>
<evidence type="ECO:0000256" key="5">
    <source>
        <dbReference type="ARBA" id="ARBA00022741"/>
    </source>
</evidence>
<evidence type="ECO:0000256" key="7">
    <source>
        <dbReference type="ARBA" id="ARBA00022840"/>
    </source>
</evidence>
<dbReference type="RefSeq" id="WP_374216953.1">
    <property type="nucleotide sequence ID" value="NZ_JAXOVW010000006.1"/>
</dbReference>
<dbReference type="Gene3D" id="3.30.565.10">
    <property type="entry name" value="Histidine kinase-like ATPase, C-terminal domain"/>
    <property type="match status" value="1"/>
</dbReference>
<keyword evidence="3" id="KW-0597">Phosphoprotein</keyword>
<evidence type="ECO:0000256" key="9">
    <source>
        <dbReference type="SAM" id="Phobius"/>
    </source>
</evidence>
<evidence type="ECO:0000259" key="11">
    <source>
        <dbReference type="Pfam" id="PF07730"/>
    </source>
</evidence>
<dbReference type="PANTHER" id="PTHR24421:SF10">
    <property type="entry name" value="NITRATE_NITRITE SENSOR PROTEIN NARQ"/>
    <property type="match status" value="1"/>
</dbReference>
<dbReference type="InterPro" id="IPR011712">
    <property type="entry name" value="Sig_transdc_His_kin_sub3_dim/P"/>
</dbReference>
<keyword evidence="9" id="KW-0472">Membrane</keyword>
<evidence type="ECO:0000256" key="1">
    <source>
        <dbReference type="ARBA" id="ARBA00000085"/>
    </source>
</evidence>
<evidence type="ECO:0000256" key="4">
    <source>
        <dbReference type="ARBA" id="ARBA00022679"/>
    </source>
</evidence>
<comment type="caution">
    <text evidence="12">The sequence shown here is derived from an EMBL/GenBank/DDBJ whole genome shotgun (WGS) entry which is preliminary data.</text>
</comment>
<evidence type="ECO:0000256" key="6">
    <source>
        <dbReference type="ARBA" id="ARBA00022777"/>
    </source>
</evidence>
<evidence type="ECO:0000259" key="10">
    <source>
        <dbReference type="Pfam" id="PF02518"/>
    </source>
</evidence>
<keyword evidence="7" id="KW-0067">ATP-binding</keyword>
<feature type="transmembrane region" description="Helical" evidence="9">
    <location>
        <begin position="41"/>
        <end position="62"/>
    </location>
</feature>
<dbReference type="GO" id="GO:0016301">
    <property type="term" value="F:kinase activity"/>
    <property type="evidence" value="ECO:0007669"/>
    <property type="project" value="UniProtKB-KW"/>
</dbReference>
<dbReference type="PANTHER" id="PTHR24421">
    <property type="entry name" value="NITRATE/NITRITE SENSOR PROTEIN NARX-RELATED"/>
    <property type="match status" value="1"/>
</dbReference>
<protein>
    <recommendedName>
        <fullName evidence="2">histidine kinase</fullName>
        <ecNumber evidence="2">2.7.13.3</ecNumber>
    </recommendedName>
</protein>
<dbReference type="Proteomes" id="UP001291930">
    <property type="component" value="Unassembled WGS sequence"/>
</dbReference>
<dbReference type="Gene3D" id="1.20.5.1930">
    <property type="match status" value="1"/>
</dbReference>
<evidence type="ECO:0000256" key="3">
    <source>
        <dbReference type="ARBA" id="ARBA00022553"/>
    </source>
</evidence>
<feature type="transmembrane region" description="Helical" evidence="9">
    <location>
        <begin position="68"/>
        <end position="87"/>
    </location>
</feature>
<dbReference type="SUPFAM" id="SSF55874">
    <property type="entry name" value="ATPase domain of HSP90 chaperone/DNA topoisomerase II/histidine kinase"/>
    <property type="match status" value="1"/>
</dbReference>
<comment type="catalytic activity">
    <reaction evidence="1">
        <text>ATP + protein L-histidine = ADP + protein N-phospho-L-histidine.</text>
        <dbReference type="EC" id="2.7.13.3"/>
    </reaction>
</comment>
<accession>A0ABU5JSM7</accession>
<dbReference type="EMBL" id="JAXOVW010000006">
    <property type="protein sequence ID" value="MDZ5606396.1"/>
    <property type="molecule type" value="Genomic_DNA"/>
</dbReference>
<keyword evidence="8" id="KW-0902">Two-component regulatory system</keyword>
<keyword evidence="13" id="KW-1185">Reference proteome</keyword>
<dbReference type="InterPro" id="IPR036890">
    <property type="entry name" value="HATPase_C_sf"/>
</dbReference>
<dbReference type="InterPro" id="IPR003594">
    <property type="entry name" value="HATPase_dom"/>
</dbReference>
<dbReference type="Pfam" id="PF02518">
    <property type="entry name" value="HATPase_c"/>
    <property type="match status" value="1"/>
</dbReference>
<feature type="domain" description="Histidine kinase/HSP90-like ATPase" evidence="10">
    <location>
        <begin position="242"/>
        <end position="330"/>
    </location>
</feature>
<evidence type="ECO:0000313" key="12">
    <source>
        <dbReference type="EMBL" id="MDZ5606396.1"/>
    </source>
</evidence>
<reference evidence="13" key="1">
    <citation type="submission" date="2023-11" db="EMBL/GenBank/DDBJ databases">
        <title>Genome Sequence of Bacillus pseudomycoides stain BUPM19.</title>
        <authorList>
            <person name="Farhat A."/>
        </authorList>
    </citation>
    <scope>NUCLEOTIDE SEQUENCE [LARGE SCALE GENOMIC DNA]</scope>
    <source>
        <strain evidence="13">BUPM19</strain>
    </source>
</reference>
<name>A0ABU5JSM7_9BACI</name>
<feature type="transmembrane region" description="Helical" evidence="9">
    <location>
        <begin position="6"/>
        <end position="34"/>
    </location>
</feature>
<feature type="domain" description="Signal transduction histidine kinase subgroup 3 dimerisation and phosphoacceptor" evidence="11">
    <location>
        <begin position="136"/>
        <end position="197"/>
    </location>
</feature>
<sequence>MLISTLLISTVVGIYLLGLGYSSTLLLWPLVYLLAISPAKFILTTALQAFVTIVALLVISWINSFPNVDLSLLCGLLFILSGVYILGRVLSLLKETYQVNQEQFLELEQIHEELKSTHAELQKATLQSMQYAALTERTRIAREIHDGLGHQMTSLIVQLQALELMLPNDPQTATKTVHQLLKIARLGMEEIRITVHEWENDEKGLGIIALRGFISQTAANSKIQFHLKEEGEFSEWPENISITMFRILQESITNVIRHSGANEVDICIRENEQTLFLVISDNGQFTNKDSFQNGFGVRGMIERCQSVGGACTFTTNGHGGLTVTTRIPLAHLESN</sequence>
<gene>
    <name evidence="12" type="ORF">U2I54_04565</name>
</gene>
<dbReference type="CDD" id="cd16917">
    <property type="entry name" value="HATPase_UhpB-NarQ-NarX-like"/>
    <property type="match status" value="1"/>
</dbReference>
<dbReference type="Pfam" id="PF07730">
    <property type="entry name" value="HisKA_3"/>
    <property type="match status" value="1"/>
</dbReference>
<evidence type="ECO:0000256" key="2">
    <source>
        <dbReference type="ARBA" id="ARBA00012438"/>
    </source>
</evidence>
<dbReference type="EC" id="2.7.13.3" evidence="2"/>
<dbReference type="InterPro" id="IPR050482">
    <property type="entry name" value="Sensor_HK_TwoCompSys"/>
</dbReference>
<evidence type="ECO:0000313" key="13">
    <source>
        <dbReference type="Proteomes" id="UP001291930"/>
    </source>
</evidence>
<keyword evidence="4" id="KW-0808">Transferase</keyword>